<protein>
    <submittedName>
        <fullName evidence="3">Dentilisin complex subunit PrcB</fullName>
    </submittedName>
</protein>
<evidence type="ECO:0000259" key="2">
    <source>
        <dbReference type="Pfam" id="PF14343"/>
    </source>
</evidence>
<dbReference type="EMBL" id="CP061839">
    <property type="protein sequence ID" value="QOW59745.1"/>
    <property type="molecule type" value="Genomic_DNA"/>
</dbReference>
<dbReference type="InterPro" id="IPR025748">
    <property type="entry name" value="PrcB_C_dom"/>
</dbReference>
<feature type="chain" id="PRO_5032417591" evidence="1">
    <location>
        <begin position="22"/>
        <end position="188"/>
    </location>
</feature>
<reference evidence="3 4" key="1">
    <citation type="submission" date="2020-09" db="EMBL/GenBank/DDBJ databases">
        <title>Characterization of Treponema spp. from bovine digital dermatitis in Korea.</title>
        <authorList>
            <person name="Espiritu H.M."/>
            <person name="Cho Y.I."/>
            <person name="Mamuad L."/>
        </authorList>
    </citation>
    <scope>NUCLEOTIDE SEQUENCE [LARGE SCALE GENOMIC DNA]</scope>
    <source>
        <strain evidence="3 4">KS1</strain>
    </source>
</reference>
<dbReference type="Pfam" id="PF14343">
    <property type="entry name" value="PrcB_C"/>
    <property type="match status" value="1"/>
</dbReference>
<dbReference type="AlphaFoldDB" id="A0A7S6WMB3"/>
<accession>A0A7S6WMB3</accession>
<name>A0A7S6WMB3_9SPIR</name>
<feature type="domain" description="PrcB C-terminal" evidence="2">
    <location>
        <begin position="112"/>
        <end position="168"/>
    </location>
</feature>
<keyword evidence="1" id="KW-0732">Signal</keyword>
<organism evidence="3 4">
    <name type="scientific">Treponema pedis</name>
    <dbReference type="NCBI Taxonomy" id="409322"/>
    <lineage>
        <taxon>Bacteria</taxon>
        <taxon>Pseudomonadati</taxon>
        <taxon>Spirochaetota</taxon>
        <taxon>Spirochaetia</taxon>
        <taxon>Spirochaetales</taxon>
        <taxon>Treponemataceae</taxon>
        <taxon>Treponema</taxon>
    </lineage>
</organism>
<evidence type="ECO:0000313" key="3">
    <source>
        <dbReference type="EMBL" id="QOW59745.1"/>
    </source>
</evidence>
<dbReference type="NCBIfam" id="NF033596">
    <property type="entry name" value="denti_PrcB"/>
    <property type="match status" value="1"/>
</dbReference>
<dbReference type="Proteomes" id="UP000593915">
    <property type="component" value="Chromosome"/>
</dbReference>
<evidence type="ECO:0000313" key="4">
    <source>
        <dbReference type="Proteomes" id="UP000593915"/>
    </source>
</evidence>
<dbReference type="PROSITE" id="PS51257">
    <property type="entry name" value="PROKAR_LIPOPROTEIN"/>
    <property type="match status" value="1"/>
</dbReference>
<evidence type="ECO:0000256" key="1">
    <source>
        <dbReference type="SAM" id="SignalP"/>
    </source>
</evidence>
<dbReference type="RefSeq" id="WP_194075376.1">
    <property type="nucleotide sequence ID" value="NZ_CP061839.1"/>
</dbReference>
<sequence>MKYYVVSFLLFLSLSGCKTFTADNSSGTSYNGFQPQVHNNLIFSTKANEKHSKKNELFEDSKICYEVLISGTNIKNGIPSLIRNQDELNRLYSVLYGGNLKPPKIDFNKNAVVAVSAGPFSTGGYGIELVSAIKTNNILNLLFRVKEPAWDEAVTQAFTRPYLIISINAEPSTVIIVNTEDMQNGKGF</sequence>
<gene>
    <name evidence="3" type="primary">prcB</name>
    <name evidence="3" type="ORF">IFE08_07620</name>
</gene>
<proteinExistence type="predicted"/>
<feature type="signal peptide" evidence="1">
    <location>
        <begin position="1"/>
        <end position="21"/>
    </location>
</feature>